<protein>
    <recommendedName>
        <fullName evidence="2">Dermonecrotic toxin N-terminal domain-containing protein</fullName>
    </recommendedName>
</protein>
<evidence type="ECO:0000313" key="4">
    <source>
        <dbReference type="Proteomes" id="UP001048976"/>
    </source>
</evidence>
<comment type="caution">
    <text evidence="3">The sequence shown here is derived from an EMBL/GenBank/DDBJ whole genome shotgun (WGS) entry which is preliminary data.</text>
</comment>
<sequence length="945" mass="103397">MMITTAPVSVSVPPLDQPKTASTPDVTAPAHPTPRQKTPNRRNHHESLIPGLPYNKQVDKFVTTATADFKTPSQSTADIIRAELKKRWGKDIDPDNTFITTLNYDPKKPKPTGGKVLNQISLTQAALHNAQRANKNDEHQTPDEKQRSTLHTWLQRLAPLAPLPAVIDAIDTKVHEQKTYEGIFIGADPDRHQFYNERTLLPHTPAAFRDIVWNTELKQPYTEFLDRFWPAHEQKYAQTAKASFIGAALAQFNNDSLSEHATNLIMRAAGVPENTTWSSLTLDNLKAPHAKDPNLEIGLLKINGFQATDLLYITDKTTKIGADGKPGNPTLLYIPGNSSPIHSFDSPAQMKNWLAEQAADPVKREALSMHFKMRDQANRFFSEGVNQALVGISGWSKKDAPDASITERLNEYDPQTLITTEPLSEDPFKVIAQRQKERSYADAETEITTDGDVTKATILEVLETTTKIALMLTPLTLVMPEVAVALEVFYAAAGAAEAGIGADDLKHGKPGGADHIVFGVLNALPALASGASKAIKGVTAGETAVGKSLKESVLANSEIPASAEVGEAIANRIQPSQAANISAHAVPDSARILERAMVNTKGIYQYKDAAEVDHWYIQYKDATGVSRLYEIKSDFKLSNDYVQIIDPATRKPVQTVHAVGDGQWAAIKGDGGIWPWKRPSSPTPSIDPKLPPQIADHFLELNGAKMKGAEKLDEYLRLDANYPYTYGVAVTENAEVVPQISWTSAENPAHATAPPEANNLDFGANPYSDLFIVDMNRSKLTLQKPDGSILESDTGADITAFELQNGRLASDDEIIAIKKRNIEAIEKFIPDPELRARISQVSNQWLLGSGPDEFQTPRLKGGIFASGRDPHYFVYFDPTNKVTTVTGKSDIILSKLDGREIETVTDIQAKSSKTVTISASNELGSGGYVIEPYAPTRIEITPKLD</sequence>
<evidence type="ECO:0000256" key="1">
    <source>
        <dbReference type="SAM" id="MobiDB-lite"/>
    </source>
</evidence>
<organism evidence="3 4">
    <name type="scientific">Pseudomonas azadiae</name>
    <dbReference type="NCBI Taxonomy" id="2843612"/>
    <lineage>
        <taxon>Bacteria</taxon>
        <taxon>Pseudomonadati</taxon>
        <taxon>Pseudomonadota</taxon>
        <taxon>Gammaproteobacteria</taxon>
        <taxon>Pseudomonadales</taxon>
        <taxon>Pseudomonadaceae</taxon>
        <taxon>Pseudomonas</taxon>
    </lineage>
</organism>
<proteinExistence type="predicted"/>
<reference evidence="3" key="1">
    <citation type="submission" date="2021-06" db="EMBL/GenBank/DDBJ databases">
        <title>Updating the genus Pseudomonas: Description of 43 new species and partition of the Pseudomonas putida group.</title>
        <authorList>
            <person name="Girard L."/>
            <person name="Lood C."/>
            <person name="Vandamme P."/>
            <person name="Rokni-Zadeh H."/>
            <person name="Van Noort V."/>
            <person name="Hofte M."/>
            <person name="Lavigne R."/>
            <person name="De Mot R."/>
        </authorList>
    </citation>
    <scope>NUCLEOTIDE SEQUENCE</scope>
    <source>
        <strain evidence="3">SWRI103</strain>
    </source>
</reference>
<evidence type="ECO:0000313" key="3">
    <source>
        <dbReference type="EMBL" id="MBV4451250.1"/>
    </source>
</evidence>
<dbReference type="Pfam" id="PF20178">
    <property type="entry name" value="ToxA_N"/>
    <property type="match status" value="1"/>
</dbReference>
<keyword evidence="4" id="KW-1185">Reference proteome</keyword>
<name>A0ABS6NSQ4_9PSED</name>
<evidence type="ECO:0000259" key="2">
    <source>
        <dbReference type="Pfam" id="PF20178"/>
    </source>
</evidence>
<feature type="domain" description="Dermonecrotic toxin N-terminal" evidence="2">
    <location>
        <begin position="67"/>
        <end position="374"/>
    </location>
</feature>
<dbReference type="EMBL" id="JAHSTY010000001">
    <property type="protein sequence ID" value="MBV4451250.1"/>
    <property type="molecule type" value="Genomic_DNA"/>
</dbReference>
<gene>
    <name evidence="3" type="ORF">KVG91_01330</name>
</gene>
<accession>A0ABS6NSQ4</accession>
<feature type="region of interest" description="Disordered" evidence="1">
    <location>
        <begin position="1"/>
        <end position="51"/>
    </location>
</feature>
<dbReference type="Proteomes" id="UP001048976">
    <property type="component" value="Unassembled WGS sequence"/>
</dbReference>
<dbReference type="InterPro" id="IPR046673">
    <property type="entry name" value="ToxA_N"/>
</dbReference>